<evidence type="ECO:0000313" key="2">
    <source>
        <dbReference type="EMBL" id="KAJ3049833.1"/>
    </source>
</evidence>
<organism evidence="2 3">
    <name type="scientific">Rhizophlyctis rosea</name>
    <dbReference type="NCBI Taxonomy" id="64517"/>
    <lineage>
        <taxon>Eukaryota</taxon>
        <taxon>Fungi</taxon>
        <taxon>Fungi incertae sedis</taxon>
        <taxon>Chytridiomycota</taxon>
        <taxon>Chytridiomycota incertae sedis</taxon>
        <taxon>Chytridiomycetes</taxon>
        <taxon>Rhizophlyctidales</taxon>
        <taxon>Rhizophlyctidaceae</taxon>
        <taxon>Rhizophlyctis</taxon>
    </lineage>
</organism>
<dbReference type="AlphaFoldDB" id="A0AAD5X421"/>
<dbReference type="Proteomes" id="UP001212841">
    <property type="component" value="Unassembled WGS sequence"/>
</dbReference>
<protein>
    <submittedName>
        <fullName evidence="2">Uncharacterized protein</fullName>
    </submittedName>
</protein>
<accession>A0AAD5X421</accession>
<keyword evidence="3" id="KW-1185">Reference proteome</keyword>
<reference evidence="2" key="1">
    <citation type="submission" date="2020-05" db="EMBL/GenBank/DDBJ databases">
        <title>Phylogenomic resolution of chytrid fungi.</title>
        <authorList>
            <person name="Stajich J.E."/>
            <person name="Amses K."/>
            <person name="Simmons R."/>
            <person name="Seto K."/>
            <person name="Myers J."/>
            <person name="Bonds A."/>
            <person name="Quandt C.A."/>
            <person name="Barry K."/>
            <person name="Liu P."/>
            <person name="Grigoriev I."/>
            <person name="Longcore J.E."/>
            <person name="James T.Y."/>
        </authorList>
    </citation>
    <scope>NUCLEOTIDE SEQUENCE</scope>
    <source>
        <strain evidence="2">JEL0318</strain>
    </source>
</reference>
<feature type="compositionally biased region" description="Acidic residues" evidence="1">
    <location>
        <begin position="204"/>
        <end position="238"/>
    </location>
</feature>
<evidence type="ECO:0000256" key="1">
    <source>
        <dbReference type="SAM" id="MobiDB-lite"/>
    </source>
</evidence>
<gene>
    <name evidence="2" type="ORF">HK097_009170</name>
</gene>
<proteinExistence type="predicted"/>
<comment type="caution">
    <text evidence="2">The sequence shown here is derived from an EMBL/GenBank/DDBJ whole genome shotgun (WGS) entry which is preliminary data.</text>
</comment>
<evidence type="ECO:0000313" key="3">
    <source>
        <dbReference type="Proteomes" id="UP001212841"/>
    </source>
</evidence>
<feature type="region of interest" description="Disordered" evidence="1">
    <location>
        <begin position="203"/>
        <end position="243"/>
    </location>
</feature>
<sequence>MIKALPSWHLPDEITSLIFYHAMHTTPIPLKPDLLETLFQICKHFHTLLSQPSIAFQMCCAMWGGDERYALLSLPRTRYKKVHTRCEGLLHRLVQHANRWVHNYITRQMLSVAGRHPEAITTYANLLILGREKYNDFSLPADAPEDDEPEDVWIHVYHQELENAPYQVAMLSLPASAFWEYYGARVPWYEVEYCVTEQLGSDYHEEEEDADEGDEEEEVDEEEEEEEVDEEEEEDENSPESVPRLSVTLKDIWRSLQQNKTMANRLLEFLFAKYMHSVNGQGNQEIALKIRRNLQWLVKDLKPPHECMVPEIMWDNENSVEQLEKHLRLGWFDIHRFDLLDLISRGTECLHIEPPGPIVLSTIGIKLHLIMTHFPTYQITLPALTTLYHKICTKTFLLFLENIMSHAKPSDWLADPDVSLKLAETITTHPVRKSGVEVVGTLLHAFARRVPETDQNREMLKNAVASGDAKFRLLDRVEWWDYLEADAWKRGGWKAVAERRLMGKAKWETKGVELKEEEGEEKSEFDEALKPWLDGVDMSDGHLNFEECDGMKEFVRMVRPGGNLVAVAGSDVGVGSQMS</sequence>
<dbReference type="EMBL" id="JADGJD010000589">
    <property type="protein sequence ID" value="KAJ3049833.1"/>
    <property type="molecule type" value="Genomic_DNA"/>
</dbReference>
<name>A0AAD5X421_9FUNG</name>